<dbReference type="InterPro" id="IPR002821">
    <property type="entry name" value="Hydantoinase_A"/>
</dbReference>
<keyword evidence="5" id="KW-1185">Reference proteome</keyword>
<dbReference type="InterPro" id="IPR008040">
    <property type="entry name" value="Hydant_A_N"/>
</dbReference>
<evidence type="ECO:0000313" key="4">
    <source>
        <dbReference type="EMBL" id="SDS10620.1"/>
    </source>
</evidence>
<dbReference type="EMBL" id="LT629750">
    <property type="protein sequence ID" value="SDS10620.1"/>
    <property type="molecule type" value="Genomic_DNA"/>
</dbReference>
<dbReference type="GO" id="GO:0017168">
    <property type="term" value="F:5-oxoprolinase (ATP-hydrolyzing) activity"/>
    <property type="evidence" value="ECO:0007669"/>
    <property type="project" value="TreeGrafter"/>
</dbReference>
<feature type="domain" description="Hydantoinase/oxoprolinase N-terminal" evidence="2">
    <location>
        <begin position="4"/>
        <end position="186"/>
    </location>
</feature>
<dbReference type="RefSeq" id="WP_146686506.1">
    <property type="nucleotide sequence ID" value="NZ_LT629750.1"/>
</dbReference>
<dbReference type="GO" id="GO:0006749">
    <property type="term" value="P:glutathione metabolic process"/>
    <property type="evidence" value="ECO:0007669"/>
    <property type="project" value="TreeGrafter"/>
</dbReference>
<organism evidence="4 5">
    <name type="scientific">Bradyrhizobium canariense</name>
    <dbReference type="NCBI Taxonomy" id="255045"/>
    <lineage>
        <taxon>Bacteria</taxon>
        <taxon>Pseudomonadati</taxon>
        <taxon>Pseudomonadota</taxon>
        <taxon>Alphaproteobacteria</taxon>
        <taxon>Hyphomicrobiales</taxon>
        <taxon>Nitrobacteraceae</taxon>
        <taxon>Bradyrhizobium</taxon>
    </lineage>
</organism>
<dbReference type="SUPFAM" id="SSF53067">
    <property type="entry name" value="Actin-like ATPase domain"/>
    <property type="match status" value="1"/>
</dbReference>
<sequence length="700" mass="74076">MGYRIAVDIGGTFTDGVIEKVSGGQIYLAKRLTTQSDPGEALSNVVNDLLAAVAAQAERRVPAEVTEVIHGSTLVTNSLIERKGVPTALVATAGTADVIDIRREVRYDLYDLDIEMPEPLVPAERRFEIAERTAADGAVLKRPDGDAIAGLIAQLRAANVQSVAVSLLHSCVNAANENEVGAALRDAFPGMCVSLSSRVACEIREYERTTTTIANAYVQPIVRQYLGELESRLRQAGIDANLRIMVSSGGSTSVAAAAEVPISTIESGPAGGVLSATNAGRAAGFDDVLAFDMGGTTAKICTILSGVPSVVHVFEAARVRRFKKGSGLPLLVASIDLIEIGAGGGSIARTSELGLLTVGPQSAGAEPGPACYGQGGENATVTDADLALGYLNPDYFLGGRMLLDLDAAMRALGTLGERLALSAQAVAKGIFNVVNEAMAGAARVHIAEKAQDPRRFTLVATGGAGPVHAVEIARKLRVPRVLFPIAAGTGSCLGFLAAPVRVDRSWSRSTRVDAIDWTDLANVLSGLKADAEAELGAAAPRDAEVDWQLLVEMRYAGQGANLTVAFPFRAPDAAFRADLTDAFQRKYQENYGGLLPSGTPEVVTWRVVGATRQDVRHFVWPIGQDRPGAAHPKARRVIFRTETDTFEEVPVYERYAVPAGSRLEGPLILEEEESTIVVPMAAQVEILENLSVLVRLEVRP</sequence>
<dbReference type="Pfam" id="PF01968">
    <property type="entry name" value="Hydantoinase_A"/>
    <property type="match status" value="1"/>
</dbReference>
<dbReference type="Proteomes" id="UP000243904">
    <property type="component" value="Chromosome I"/>
</dbReference>
<dbReference type="Pfam" id="PF05378">
    <property type="entry name" value="Hydant_A_N"/>
    <property type="match status" value="1"/>
</dbReference>
<dbReference type="PANTHER" id="PTHR11365">
    <property type="entry name" value="5-OXOPROLINASE RELATED"/>
    <property type="match status" value="1"/>
</dbReference>
<evidence type="ECO:0000259" key="3">
    <source>
        <dbReference type="Pfam" id="PF19278"/>
    </source>
</evidence>
<dbReference type="AlphaFoldDB" id="A0A1H1PHQ2"/>
<reference evidence="5" key="1">
    <citation type="submission" date="2016-10" db="EMBL/GenBank/DDBJ databases">
        <authorList>
            <person name="Varghese N."/>
            <person name="Submissions S."/>
        </authorList>
    </citation>
    <scope>NUCLEOTIDE SEQUENCE [LARGE SCALE GENOMIC DNA]</scope>
    <source>
        <strain evidence="5">GAS369</strain>
    </source>
</reference>
<dbReference type="GO" id="GO:0005829">
    <property type="term" value="C:cytosol"/>
    <property type="evidence" value="ECO:0007669"/>
    <property type="project" value="TreeGrafter"/>
</dbReference>
<gene>
    <name evidence="4" type="ORF">SAMN05444158_1024</name>
</gene>
<protein>
    <submittedName>
        <fullName evidence="4">N-methylhydantoinase A</fullName>
    </submittedName>
</protein>
<evidence type="ECO:0000313" key="5">
    <source>
        <dbReference type="Proteomes" id="UP000243904"/>
    </source>
</evidence>
<feature type="domain" description="Acetophenone carboxylase-like C-terminal" evidence="3">
    <location>
        <begin position="520"/>
        <end position="685"/>
    </location>
</feature>
<evidence type="ECO:0000259" key="2">
    <source>
        <dbReference type="Pfam" id="PF05378"/>
    </source>
</evidence>
<dbReference type="InterPro" id="IPR049517">
    <property type="entry name" value="ACX-like_C"/>
</dbReference>
<proteinExistence type="predicted"/>
<accession>A0A1H1PHQ2</accession>
<feature type="domain" description="Hydantoinase A/oxoprolinase" evidence="1">
    <location>
        <begin position="208"/>
        <end position="503"/>
    </location>
</feature>
<dbReference type="Pfam" id="PF19278">
    <property type="entry name" value="Hydant_A_C"/>
    <property type="match status" value="1"/>
</dbReference>
<dbReference type="InterPro" id="IPR043129">
    <property type="entry name" value="ATPase_NBD"/>
</dbReference>
<dbReference type="InterPro" id="IPR045079">
    <property type="entry name" value="Oxoprolinase-like"/>
</dbReference>
<evidence type="ECO:0000259" key="1">
    <source>
        <dbReference type="Pfam" id="PF01968"/>
    </source>
</evidence>
<name>A0A1H1PHQ2_9BRAD</name>
<dbReference type="PANTHER" id="PTHR11365:SF23">
    <property type="entry name" value="HYPOTHETICAL 5-OXOPROLINASE (EUROFUNG)-RELATED"/>
    <property type="match status" value="1"/>
</dbReference>